<organism evidence="9 10">
    <name type="scientific">Arachidicoccus soli</name>
    <dbReference type="NCBI Taxonomy" id="2341117"/>
    <lineage>
        <taxon>Bacteria</taxon>
        <taxon>Pseudomonadati</taxon>
        <taxon>Bacteroidota</taxon>
        <taxon>Chitinophagia</taxon>
        <taxon>Chitinophagales</taxon>
        <taxon>Chitinophagaceae</taxon>
        <taxon>Arachidicoccus</taxon>
    </lineage>
</organism>
<dbReference type="GO" id="GO:0009279">
    <property type="term" value="C:cell outer membrane"/>
    <property type="evidence" value="ECO:0007669"/>
    <property type="project" value="UniProtKB-SubCell"/>
</dbReference>
<evidence type="ECO:0000256" key="6">
    <source>
        <dbReference type="ARBA" id="ARBA00023136"/>
    </source>
</evidence>
<proteinExistence type="inferred from homology"/>
<keyword evidence="7" id="KW-0998">Cell outer membrane</keyword>
<dbReference type="PANTHER" id="PTHR30026">
    <property type="entry name" value="OUTER MEMBRANE PROTEIN TOLC"/>
    <property type="match status" value="1"/>
</dbReference>
<dbReference type="SUPFAM" id="SSF56954">
    <property type="entry name" value="Outer membrane efflux proteins (OEP)"/>
    <property type="match status" value="1"/>
</dbReference>
<accession>A0A386HUK9</accession>
<evidence type="ECO:0000256" key="5">
    <source>
        <dbReference type="ARBA" id="ARBA00022692"/>
    </source>
</evidence>
<dbReference type="GO" id="GO:1990281">
    <property type="term" value="C:efflux pump complex"/>
    <property type="evidence" value="ECO:0007669"/>
    <property type="project" value="TreeGrafter"/>
</dbReference>
<keyword evidence="4" id="KW-1134">Transmembrane beta strand</keyword>
<keyword evidence="5" id="KW-0812">Transmembrane</keyword>
<comment type="similarity">
    <text evidence="2">Belongs to the outer membrane factor (OMF) (TC 1.B.17) family.</text>
</comment>
<comment type="subcellular location">
    <subcellularLocation>
        <location evidence="1">Cell outer membrane</location>
    </subcellularLocation>
</comment>
<feature type="chain" id="PRO_5017402794" evidence="8">
    <location>
        <begin position="19"/>
        <end position="438"/>
    </location>
</feature>
<dbReference type="Gene3D" id="1.20.1600.10">
    <property type="entry name" value="Outer membrane efflux proteins (OEP)"/>
    <property type="match status" value="1"/>
</dbReference>
<dbReference type="Proteomes" id="UP000266118">
    <property type="component" value="Chromosome"/>
</dbReference>
<keyword evidence="8" id="KW-0732">Signal</keyword>
<keyword evidence="6" id="KW-0472">Membrane</keyword>
<protein>
    <submittedName>
        <fullName evidence="9">TolC family protein</fullName>
    </submittedName>
</protein>
<evidence type="ECO:0000256" key="4">
    <source>
        <dbReference type="ARBA" id="ARBA00022452"/>
    </source>
</evidence>
<keyword evidence="3" id="KW-0813">Transport</keyword>
<evidence type="ECO:0000256" key="7">
    <source>
        <dbReference type="ARBA" id="ARBA00023237"/>
    </source>
</evidence>
<dbReference type="OrthoDB" id="367883at2"/>
<reference evidence="9 10" key="1">
    <citation type="submission" date="2018-09" db="EMBL/GenBank/DDBJ databases">
        <title>Arachidicoccus sp. nov., a bacterium isolated from soil.</title>
        <authorList>
            <person name="Weon H.-Y."/>
            <person name="Kwon S.-W."/>
            <person name="Lee S.A."/>
        </authorList>
    </citation>
    <scope>NUCLEOTIDE SEQUENCE [LARGE SCALE GENOMIC DNA]</scope>
    <source>
        <strain evidence="9 10">KIS59-12</strain>
    </source>
</reference>
<dbReference type="KEGG" id="ark:D6B99_03300"/>
<evidence type="ECO:0000256" key="3">
    <source>
        <dbReference type="ARBA" id="ARBA00022448"/>
    </source>
</evidence>
<name>A0A386HUK9_9BACT</name>
<evidence type="ECO:0000256" key="2">
    <source>
        <dbReference type="ARBA" id="ARBA00007613"/>
    </source>
</evidence>
<evidence type="ECO:0000256" key="1">
    <source>
        <dbReference type="ARBA" id="ARBA00004442"/>
    </source>
</evidence>
<feature type="signal peptide" evidence="8">
    <location>
        <begin position="1"/>
        <end position="18"/>
    </location>
</feature>
<dbReference type="EMBL" id="CP032489">
    <property type="protein sequence ID" value="AYD49261.1"/>
    <property type="molecule type" value="Genomic_DNA"/>
</dbReference>
<dbReference type="PANTHER" id="PTHR30026:SF20">
    <property type="entry name" value="OUTER MEMBRANE PROTEIN TOLC"/>
    <property type="match status" value="1"/>
</dbReference>
<dbReference type="GO" id="GO:0015562">
    <property type="term" value="F:efflux transmembrane transporter activity"/>
    <property type="evidence" value="ECO:0007669"/>
    <property type="project" value="InterPro"/>
</dbReference>
<dbReference type="AlphaFoldDB" id="A0A386HUK9"/>
<gene>
    <name evidence="9" type="ORF">D6B99_03300</name>
</gene>
<sequence>MKKYIYLISSFLFCFSMAKSQNKDSTITDSASVETCVNYALQHYPLLQQSVINEELTNSQIKSKLDDWYPQIGLNGTVQHAFQVQRSVVGGQIREAGLANNSALQFGLTQNIFNRDALLASQTKDIVMNAAKQDTRAEKIDVAVSVSKAYYDVLLTQQQINVFDEDILRLKRSLKDATSQYNAGLVDKIDYKRATISLNNSEAQQQSSRELLKAKYAYLKQLMGYPINQPLLLSADTSKLEQVAMIDTSAQVDFRNRIEYQQLQTQEQLQLANLKYQKWDYLPTVSAVANYNLNFMNNQFGQLYNRNFPNSFIGLQLGLPIFQGGKRKEAIKQAKLQLNITDLSKSNIVNSVNAEYQKAIAIYKGDYANYFALKENLALALDVYQTLSLQYKAGVKTYLDVVTAETDLRSSQISFANALYQLLSDKLDVQKALGEIQY</sequence>
<evidence type="ECO:0000313" key="10">
    <source>
        <dbReference type="Proteomes" id="UP000266118"/>
    </source>
</evidence>
<dbReference type="InterPro" id="IPR003423">
    <property type="entry name" value="OMP_efflux"/>
</dbReference>
<dbReference type="InterPro" id="IPR051906">
    <property type="entry name" value="TolC-like"/>
</dbReference>
<dbReference type="Pfam" id="PF02321">
    <property type="entry name" value="OEP"/>
    <property type="match status" value="2"/>
</dbReference>
<dbReference type="RefSeq" id="WP_119990828.1">
    <property type="nucleotide sequence ID" value="NZ_CP032489.1"/>
</dbReference>
<evidence type="ECO:0000256" key="8">
    <source>
        <dbReference type="SAM" id="SignalP"/>
    </source>
</evidence>
<dbReference type="GO" id="GO:0015288">
    <property type="term" value="F:porin activity"/>
    <property type="evidence" value="ECO:0007669"/>
    <property type="project" value="TreeGrafter"/>
</dbReference>
<keyword evidence="10" id="KW-1185">Reference proteome</keyword>
<evidence type="ECO:0000313" key="9">
    <source>
        <dbReference type="EMBL" id="AYD49261.1"/>
    </source>
</evidence>